<evidence type="ECO:0000313" key="2">
    <source>
        <dbReference type="EMBL" id="VEL30590.1"/>
    </source>
</evidence>
<dbReference type="AlphaFoldDB" id="A0A448X870"/>
<feature type="compositionally biased region" description="Low complexity" evidence="1">
    <location>
        <begin position="59"/>
        <end position="70"/>
    </location>
</feature>
<dbReference type="Proteomes" id="UP000784294">
    <property type="component" value="Unassembled WGS sequence"/>
</dbReference>
<keyword evidence="3" id="KW-1185">Reference proteome</keyword>
<protein>
    <submittedName>
        <fullName evidence="2">Uncharacterized protein</fullName>
    </submittedName>
</protein>
<name>A0A448X870_9PLAT</name>
<proteinExistence type="predicted"/>
<evidence type="ECO:0000313" key="3">
    <source>
        <dbReference type="Proteomes" id="UP000784294"/>
    </source>
</evidence>
<dbReference type="EMBL" id="CAAALY010113499">
    <property type="protein sequence ID" value="VEL30590.1"/>
    <property type="molecule type" value="Genomic_DNA"/>
</dbReference>
<feature type="region of interest" description="Disordered" evidence="1">
    <location>
        <begin position="35"/>
        <end position="78"/>
    </location>
</feature>
<comment type="caution">
    <text evidence="2">The sequence shown here is derived from an EMBL/GenBank/DDBJ whole genome shotgun (WGS) entry which is preliminary data.</text>
</comment>
<sequence length="78" mass="8392">MSDTCLLSAYRRTLVCTHSSIPTALGSHAYKTNVSLRDKRKVSRASNDRPTKPHDATYPVPVLPGSSPPSTIGQAGLR</sequence>
<accession>A0A448X870</accession>
<organism evidence="2 3">
    <name type="scientific">Protopolystoma xenopodis</name>
    <dbReference type="NCBI Taxonomy" id="117903"/>
    <lineage>
        <taxon>Eukaryota</taxon>
        <taxon>Metazoa</taxon>
        <taxon>Spiralia</taxon>
        <taxon>Lophotrochozoa</taxon>
        <taxon>Platyhelminthes</taxon>
        <taxon>Monogenea</taxon>
        <taxon>Polyopisthocotylea</taxon>
        <taxon>Polystomatidea</taxon>
        <taxon>Polystomatidae</taxon>
        <taxon>Protopolystoma</taxon>
    </lineage>
</organism>
<reference evidence="2" key="1">
    <citation type="submission" date="2018-11" db="EMBL/GenBank/DDBJ databases">
        <authorList>
            <consortium name="Pathogen Informatics"/>
        </authorList>
    </citation>
    <scope>NUCLEOTIDE SEQUENCE</scope>
</reference>
<feature type="compositionally biased region" description="Basic and acidic residues" evidence="1">
    <location>
        <begin position="46"/>
        <end position="55"/>
    </location>
</feature>
<evidence type="ECO:0000256" key="1">
    <source>
        <dbReference type="SAM" id="MobiDB-lite"/>
    </source>
</evidence>
<gene>
    <name evidence="2" type="ORF">PXEA_LOCUS24030</name>
</gene>